<comment type="similarity">
    <text evidence="1">Belongs to the peptidase S33 family.</text>
</comment>
<dbReference type="GO" id="GO:0016787">
    <property type="term" value="F:hydrolase activity"/>
    <property type="evidence" value="ECO:0007669"/>
    <property type="project" value="UniProtKB-KW"/>
</dbReference>
<evidence type="ECO:0000256" key="2">
    <source>
        <dbReference type="ARBA" id="ARBA00022801"/>
    </source>
</evidence>
<dbReference type="EMBL" id="JAATEP010000016">
    <property type="protein sequence ID" value="NJP92273.1"/>
    <property type="molecule type" value="Genomic_DNA"/>
</dbReference>
<dbReference type="InterPro" id="IPR029058">
    <property type="entry name" value="AB_hydrolase_fold"/>
</dbReference>
<dbReference type="RefSeq" id="WP_168011518.1">
    <property type="nucleotide sequence ID" value="NZ_JAATEP010000016.1"/>
</dbReference>
<feature type="chain" id="PRO_5046050079" evidence="4">
    <location>
        <begin position="21"/>
        <end position="570"/>
    </location>
</feature>
<feature type="domain" description="AB hydrolase-1" evidence="5">
    <location>
        <begin position="143"/>
        <end position="254"/>
    </location>
</feature>
<dbReference type="Gene3D" id="3.40.50.1820">
    <property type="entry name" value="alpha/beta hydrolase"/>
    <property type="match status" value="1"/>
</dbReference>
<feature type="non-terminal residue" evidence="7">
    <location>
        <position position="570"/>
    </location>
</feature>
<evidence type="ECO:0000256" key="1">
    <source>
        <dbReference type="ARBA" id="ARBA00010088"/>
    </source>
</evidence>
<evidence type="ECO:0000256" key="3">
    <source>
        <dbReference type="SAM" id="MobiDB-lite"/>
    </source>
</evidence>
<evidence type="ECO:0000259" key="5">
    <source>
        <dbReference type="Pfam" id="PF00561"/>
    </source>
</evidence>
<feature type="region of interest" description="Disordered" evidence="3">
    <location>
        <begin position="533"/>
        <end position="570"/>
    </location>
</feature>
<evidence type="ECO:0000259" key="6">
    <source>
        <dbReference type="Pfam" id="PF08386"/>
    </source>
</evidence>
<feature type="domain" description="Peptidase S33 tripeptidyl aminopeptidase-like C-terminal" evidence="6">
    <location>
        <begin position="413"/>
        <end position="503"/>
    </location>
</feature>
<accession>A0ABX1B372</accession>
<dbReference type="InterPro" id="IPR013595">
    <property type="entry name" value="Pept_S33_TAP-like_C"/>
</dbReference>
<feature type="compositionally biased region" description="Polar residues" evidence="3">
    <location>
        <begin position="33"/>
        <end position="48"/>
    </location>
</feature>
<name>A0ABX1B372_9ACTN</name>
<dbReference type="InterPro" id="IPR000073">
    <property type="entry name" value="AB_hydrolase_1"/>
</dbReference>
<proteinExistence type="inferred from homology"/>
<dbReference type="Pfam" id="PF08386">
    <property type="entry name" value="Abhydrolase_4"/>
    <property type="match status" value="1"/>
</dbReference>
<protein>
    <submittedName>
        <fullName evidence="7">Alpha/beta hydrolase</fullName>
    </submittedName>
</protein>
<comment type="caution">
    <text evidence="7">The sequence shown here is derived from an EMBL/GenBank/DDBJ whole genome shotgun (WGS) entry which is preliminary data.</text>
</comment>
<sequence length="570" mass="60696">MDIKALVAAGLLLATALAPATSTAETSPPMRVTETSPPARTSGTSSPVLASATAGMPPPTRAFGTSSPAHVTGERFEVAPHECRRATSRCDGTVSVPLDWGDPDSERVQVAFAWLPAAGGRAAGTILANPGGPLPALPDLPLVRDTLGPALEHRNLLVVDPRGLGKSTPLTCPGLKLTDPDTIAACARHLGPRAAFFTADQAAHDLDAVRRALGAGPVTFYGNSYGTAFAQAYAARHPEGLAAAFLDSTTITSPDGYVLWPTRSRPDLLGLVCERSRACRDLPGDPQRRYARLVAHLREHPDPEVPLPTLKSVERVAEPVLGREANAAVTAYLAGDREPLRRLARVLKGGPGQPIEGPEWAGYLAYRCGDGAFPFDRDAGPDERLAQLQRYYERERPLAPYTPADLGLDVRTGLEFCVHWPTPRPSPVLPHDAALPAVPVLVMGGDFDTQTPAEVARAMRVFPRATFVRVPFGTHSLAWGAGESGECVRTMLRSFVTDHRVPPQRCTAENYRAIGAFPRSLNEVAPVPARILNAAHGPDEGRGLDGRRGLGEGQRRGAGARDPTPPRARP</sequence>
<organism evidence="7 8">
    <name type="scientific">Nonomuraea composti</name>
    <dbReference type="NCBI Taxonomy" id="2720023"/>
    <lineage>
        <taxon>Bacteria</taxon>
        <taxon>Bacillati</taxon>
        <taxon>Actinomycetota</taxon>
        <taxon>Actinomycetes</taxon>
        <taxon>Streptosporangiales</taxon>
        <taxon>Streptosporangiaceae</taxon>
        <taxon>Nonomuraea</taxon>
    </lineage>
</organism>
<evidence type="ECO:0000313" key="7">
    <source>
        <dbReference type="EMBL" id="NJP92273.1"/>
    </source>
</evidence>
<dbReference type="Proteomes" id="UP000696294">
    <property type="component" value="Unassembled WGS sequence"/>
</dbReference>
<keyword evidence="4" id="KW-0732">Signal</keyword>
<dbReference type="InterPro" id="IPR051601">
    <property type="entry name" value="Serine_prot/Carboxylest_S33"/>
</dbReference>
<keyword evidence="2 7" id="KW-0378">Hydrolase</keyword>
<evidence type="ECO:0000256" key="4">
    <source>
        <dbReference type="SAM" id="SignalP"/>
    </source>
</evidence>
<feature type="compositionally biased region" description="Basic and acidic residues" evidence="3">
    <location>
        <begin position="537"/>
        <end position="555"/>
    </location>
</feature>
<dbReference type="SUPFAM" id="SSF53474">
    <property type="entry name" value="alpha/beta-Hydrolases"/>
    <property type="match status" value="1"/>
</dbReference>
<dbReference type="Pfam" id="PF00561">
    <property type="entry name" value="Abhydrolase_1"/>
    <property type="match status" value="1"/>
</dbReference>
<keyword evidence="8" id="KW-1185">Reference proteome</keyword>
<evidence type="ECO:0000313" key="8">
    <source>
        <dbReference type="Proteomes" id="UP000696294"/>
    </source>
</evidence>
<feature type="signal peptide" evidence="4">
    <location>
        <begin position="1"/>
        <end position="20"/>
    </location>
</feature>
<feature type="region of interest" description="Disordered" evidence="3">
    <location>
        <begin position="20"/>
        <end position="68"/>
    </location>
</feature>
<reference evidence="7 8" key="1">
    <citation type="submission" date="2020-03" db="EMBL/GenBank/DDBJ databases">
        <title>WGS of actinomycetes isolated from Thailand.</title>
        <authorList>
            <person name="Thawai C."/>
        </authorList>
    </citation>
    <scope>NUCLEOTIDE SEQUENCE [LARGE SCALE GENOMIC DNA]</scope>
    <source>
        <strain evidence="7 8">FMUSA5-5</strain>
    </source>
</reference>
<dbReference type="PANTHER" id="PTHR43248">
    <property type="entry name" value="2-SUCCINYL-6-HYDROXY-2,4-CYCLOHEXADIENE-1-CARBOXYLATE SYNTHASE"/>
    <property type="match status" value="1"/>
</dbReference>
<gene>
    <name evidence="7" type="ORF">HCN51_22860</name>
</gene>